<organism evidence="3 4">
    <name type="scientific">Mytilus galloprovincialis</name>
    <name type="common">Mediterranean mussel</name>
    <dbReference type="NCBI Taxonomy" id="29158"/>
    <lineage>
        <taxon>Eukaryota</taxon>
        <taxon>Metazoa</taxon>
        <taxon>Spiralia</taxon>
        <taxon>Lophotrochozoa</taxon>
        <taxon>Mollusca</taxon>
        <taxon>Bivalvia</taxon>
        <taxon>Autobranchia</taxon>
        <taxon>Pteriomorphia</taxon>
        <taxon>Mytilida</taxon>
        <taxon>Mytiloidea</taxon>
        <taxon>Mytilidae</taxon>
        <taxon>Mytilinae</taxon>
        <taxon>Mytilus</taxon>
    </lineage>
</organism>
<dbReference type="PANTHER" id="PTHR11324:SF16">
    <property type="entry name" value="PDZ DOMAIN-CONTAINING PROTEIN 2"/>
    <property type="match status" value="1"/>
</dbReference>
<feature type="region of interest" description="Disordered" evidence="1">
    <location>
        <begin position="1338"/>
        <end position="1368"/>
    </location>
</feature>
<feature type="compositionally biased region" description="Low complexity" evidence="1">
    <location>
        <begin position="1339"/>
        <end position="1352"/>
    </location>
</feature>
<feature type="compositionally biased region" description="Low complexity" evidence="1">
    <location>
        <begin position="833"/>
        <end position="845"/>
    </location>
</feature>
<feature type="region of interest" description="Disordered" evidence="1">
    <location>
        <begin position="504"/>
        <end position="540"/>
    </location>
</feature>
<name>A0A8B6EFB2_MYTGA</name>
<feature type="domain" description="PDZ" evidence="2">
    <location>
        <begin position="1803"/>
        <end position="1864"/>
    </location>
</feature>
<feature type="compositionally biased region" description="Basic and acidic residues" evidence="1">
    <location>
        <begin position="2075"/>
        <end position="2088"/>
    </location>
</feature>
<feature type="compositionally biased region" description="Basic and acidic residues" evidence="1">
    <location>
        <begin position="785"/>
        <end position="796"/>
    </location>
</feature>
<feature type="region of interest" description="Disordered" evidence="1">
    <location>
        <begin position="1159"/>
        <end position="1235"/>
    </location>
</feature>
<feature type="compositionally biased region" description="Polar residues" evidence="1">
    <location>
        <begin position="1179"/>
        <end position="1196"/>
    </location>
</feature>
<feature type="compositionally biased region" description="Polar residues" evidence="1">
    <location>
        <begin position="446"/>
        <end position="458"/>
    </location>
</feature>
<proteinExistence type="predicted"/>
<dbReference type="Gene3D" id="2.30.42.10">
    <property type="match status" value="8"/>
</dbReference>
<feature type="compositionally biased region" description="Low complexity" evidence="1">
    <location>
        <begin position="140"/>
        <end position="150"/>
    </location>
</feature>
<feature type="compositionally biased region" description="Low complexity" evidence="1">
    <location>
        <begin position="1159"/>
        <end position="1168"/>
    </location>
</feature>
<dbReference type="PANTHER" id="PTHR11324">
    <property type="entry name" value="IL16-RELATED"/>
    <property type="match status" value="1"/>
</dbReference>
<feature type="region of interest" description="Disordered" evidence="1">
    <location>
        <begin position="100"/>
        <end position="158"/>
    </location>
</feature>
<feature type="domain" description="PDZ" evidence="2">
    <location>
        <begin position="1020"/>
        <end position="1091"/>
    </location>
</feature>
<dbReference type="SUPFAM" id="SSF50156">
    <property type="entry name" value="PDZ domain-like"/>
    <property type="match status" value="8"/>
</dbReference>
<dbReference type="Pfam" id="PF00595">
    <property type="entry name" value="PDZ"/>
    <property type="match status" value="7"/>
</dbReference>
<evidence type="ECO:0000313" key="4">
    <source>
        <dbReference type="Proteomes" id="UP000596742"/>
    </source>
</evidence>
<dbReference type="SMART" id="SM00228">
    <property type="entry name" value="PDZ"/>
    <property type="match status" value="8"/>
</dbReference>
<dbReference type="OrthoDB" id="42382at2759"/>
<feature type="compositionally biased region" description="Basic residues" evidence="1">
    <location>
        <begin position="119"/>
        <end position="130"/>
    </location>
</feature>
<reference evidence="3" key="1">
    <citation type="submission" date="2018-11" db="EMBL/GenBank/DDBJ databases">
        <authorList>
            <person name="Alioto T."/>
            <person name="Alioto T."/>
        </authorList>
    </citation>
    <scope>NUCLEOTIDE SEQUENCE</scope>
</reference>
<feature type="compositionally biased region" description="Low complexity" evidence="1">
    <location>
        <begin position="2283"/>
        <end position="2301"/>
    </location>
</feature>
<feature type="region of interest" description="Disordered" evidence="1">
    <location>
        <begin position="833"/>
        <end position="856"/>
    </location>
</feature>
<dbReference type="PROSITE" id="PS50106">
    <property type="entry name" value="PDZ"/>
    <property type="match status" value="8"/>
</dbReference>
<dbReference type="CDD" id="cd06758">
    <property type="entry name" value="PDZ2_PDZD2-like"/>
    <property type="match status" value="1"/>
</dbReference>
<feature type="domain" description="PDZ" evidence="2">
    <location>
        <begin position="336"/>
        <end position="410"/>
    </location>
</feature>
<dbReference type="InterPro" id="IPR036034">
    <property type="entry name" value="PDZ_sf"/>
</dbReference>
<feature type="region of interest" description="Disordered" evidence="1">
    <location>
        <begin position="1883"/>
        <end position="2088"/>
    </location>
</feature>
<feature type="compositionally biased region" description="Polar residues" evidence="1">
    <location>
        <begin position="254"/>
        <end position="265"/>
    </location>
</feature>
<feature type="domain" description="PDZ" evidence="2">
    <location>
        <begin position="578"/>
        <end position="662"/>
    </location>
</feature>
<feature type="compositionally biased region" description="Basic and acidic residues" evidence="1">
    <location>
        <begin position="507"/>
        <end position="530"/>
    </location>
</feature>
<feature type="compositionally biased region" description="Polar residues" evidence="1">
    <location>
        <begin position="2252"/>
        <end position="2280"/>
    </location>
</feature>
<accession>A0A8B6EFB2</accession>
<feature type="compositionally biased region" description="Polar residues" evidence="1">
    <location>
        <begin position="1637"/>
        <end position="1646"/>
    </location>
</feature>
<sequence length="2924" mass="320865">MYNSEYSSNDDVFADASSTNHQCDNDPPYTVTVIKAVTDKKPSYVNLDIDKQRTLSASAIEDELQWNSVPIDFPKEDNSYITTAEIARRKRDRGLKQMNKTLNSDSSIHKSDPDIVNNQRKHFRKNRKSPRYTGNRDCSDLSSSAGSSSSAKIANQRKKRVVTKMHLIKDETGLGIHIAGGKGSRKGDLGIFVAEVTTGGAADRDGRLKRGDELLMINGKSLIGLTHQEAVEVMRQAPKLVQIVVASKIKRSGTLPSMSSGSQSIEDCKPATRSADMTQRIPDLTAETPHGTVMKWEELFEKFSRPSDQSEDKLTESAIREATLKAKTYHYDPPQSITINKGARGKGLGFTIVGGSDSEKGNLGIFVRRILPRGLIAEDGNMKEGDEILEVNGFTVTGLTHKEALAKFRRLQRGPVSFTFRRRVRSRSNSPFRTGGRVISGGDFSSDGSPVSTPGHSPYSSCTNLTNIEDEFAGFYDDVEGKSQSNKLDFSDLILPKTNVIFSLDSDTDKPNSTDQLDSKNRTDHLDSRNNTDNFDSKNAIHIRPHTVKERVKRLPVDIIKDEDQRPNSVLNPNVKCQILLQKEQGIGLGILLMRRDHNGTSHIYIQDVKSGSPADKDGRLKKEDMILEVNGRSLQNLSLLDAHQIFRGLQPGNVTLVIKRKQKHKTIVINIPQAKPVVRYKPIKNNDEGPTYPYYPRKITVIKMEKVAEKQGKSEEISNSENRYKMESTDSDLSEWESRTFGNIHLKSPPLVHQDDDSSNSDNPHLSPSKRRYPNSFGNSADSESPKKSMDSFRFDKENIPTNWSSSLTSRDRDSALGGSLISAYGSVLTDSSSSFDAQSNSESETVSNLSSPTHSTYGRYRKIYGNRSESTENDKSLDCDQEEVVVLHRLPGENLGMILGIEGEKTKEHISAVRVKTVTIGGAAYRATGSSSGIAVGDEVLQVNGLDLKTLSHDECVTVFKEMPLRVILKIKRKFKQTKSSETGSQSSEGKGSKNSFVMRYSASESEDDNHDGFIPLQCEIDKDPTESLGLSIVPSYGSTRQYFQIKRLLPSGAAARSRKLKVGDRLVSCNGIHLRGINQSKCLSVLKSEANNGDFEIEILRPVENGIPTEFSLTVSNGHSGETNLILKSPRHCRKTEKTPFDSESEPEIVLNSFQNSTNSFTSNSAKLPSEKSDQETSYTSDASTDLESSFEQDLNRRRNKHSKMASEEQWGFALPPPMEFSDSPENGQDEEEIPVTSIDDVLNEYSPSCSNMSTPIHQPTHPQDMKMIEALVGLEDETDVSAEFPLTNIEESPLEQVNNINGDQLIENGDSTEHPSEVEDNYLDLQKEDKQTNYLNTNGDLLNGQQNNQDKEDQVDSKQVENKSEKKTKNFFNLVGNIHQFYYNSSDGLSQSESGDDDLIQPVRIKKDIVVPDYIKEHSKLVKEVVEEEAIAPSAIVRSNEIPVSATFDVNSFTEVKKEDIPHPMKSDSPPLPEMKKNKTPKPRAPTEVEFNGEEIVETFTPVLAQRENYSKLLEEKLSRGIEEESIVPSEVKRDDSFGDKVQLLMMTNRWASSAKEKSDKKSTDISFSGMVQHLQNAEPHIDSSVTVNNRDVNVHNAEPNIDSLVTVNNQDVNEEKAELPAKEEEQLLSKLDVTQTESSVNKLDKSAENQSENSIQQSNQEPGEHKTEISVTTQNKSETDKISKAENIADAQVDKNLTKSDTDVTPVHKTTVAVTSSQSILKTIQAKTTTSSIIKPLSTIKPLSFSTSSLNRPSAGRYSTTINTGSKPSLLSTIYSKTHAVAANVRTEDQEFLVSVMKGILGIGMKAEVRAEGYVQVTEIQANGPVGKDGNIRVGDYILSINSTELTGLPDHKVQQIIRLLPRGLAKIVVSVSPPDITKIDTSKSLSRPPDLSINTSSSALRRLSPALSPKMMMSEANTTSPRSSYTSPTVKPSSPTVKPASPTMTKPISPALSPSHHHTSPTSQHSPNTAPRSPGLAPALAPRKSSLQQTPPKPVAIPRQTVTHDASQKKPVEDTMSSDSVTSTRKEPPPIAPKPKPRSLPQQTETATHHKITPNLGGYVGSAVGQLKKSHEPVSVDREPVITAHHTDYVSSARKASHDTEDNKPIDTVIFASINPGRKTDYVSSARKTFDEPKLIPSGMVDYVPTEKPKAAERTKPSHFQVLAPSGGSEGGVKITGARLNSALSPRKGRSENKTAFNFNNKFSSEDKALPRAGYFVGKTDVVTSPKDVESLHDEDVSVPPVPSPRTDNSLSPTALSPRSDTSMSSNDGSQKSPIASPRSPKSNSPSSSPRFNLSLKDDSQIDVVACSLEDDMSSSQVNRTSLRLESTSTVQSGKEFEINSENFLEAENKEKPEYNFSDKLPSNADKLLYNDACGVVHEAEIVSDFTTNQESMPENDILTHNIQTEKHGESDNIFMHDKISEQNPSSDITNTLNIDINKNDDFATREITLVNSYVEQGTEETGNIQNDLDPCMNLPKHVESQAACTNVVMETEDISGESSNTEGGSENQNITVQLISDSENVSFLQESHGSEDQPTGAILGDNSNINVDKTYSNINQDIIDNIVVESVPPGFSDEIDSVTNNDIHHLDQSNLTDVSVPLTQSSAENFILDVSFPSYCVKFPLISGSDSDLIVVSSQRPFSIICGEQKVSVKSKSNCLEDIVLCELLVSTQMLSNDLKLANQKMDSIGRSNNEEISVILLHRQSSRTPIGINLSSGPNEDMVVSQLDPSGLFQQSGHIKTGDTILLINGEIVSKDNADAILESLENSESHLVCVVISYSTSLQSKGDNSVPTPVTNLPHSPTSDENANKKIIPDTVEPVPDTVEPNADGLLELTMVKGVTGLGFLIEGGIGSPRGDVPVKIKRMFKGGSAAKCGVLKVGDELVTVAGVEMSTMRHTEAWNFLKFLDDGEVKLTVRRALE</sequence>
<dbReference type="EMBL" id="UYJE01004971">
    <property type="protein sequence ID" value="VDI32858.1"/>
    <property type="molecule type" value="Genomic_DNA"/>
</dbReference>
<feature type="compositionally biased region" description="Polar residues" evidence="1">
    <location>
        <begin position="1936"/>
        <end position="1952"/>
    </location>
</feature>
<feature type="region of interest" description="Disordered" evidence="1">
    <location>
        <begin position="429"/>
        <end position="458"/>
    </location>
</feature>
<feature type="compositionally biased region" description="Polar residues" evidence="1">
    <location>
        <begin position="846"/>
        <end position="856"/>
    </location>
</feature>
<feature type="compositionally biased region" description="Basic and acidic residues" evidence="1">
    <location>
        <begin position="1618"/>
        <end position="1632"/>
    </location>
</feature>
<feature type="region of interest" description="Disordered" evidence="1">
    <location>
        <begin position="747"/>
        <end position="796"/>
    </location>
</feature>
<feature type="compositionally biased region" description="Basic and acidic residues" evidence="1">
    <location>
        <begin position="2233"/>
        <end position="2242"/>
    </location>
</feature>
<feature type="compositionally biased region" description="Low complexity" evidence="1">
    <location>
        <begin position="1653"/>
        <end position="1666"/>
    </location>
</feature>
<dbReference type="CDD" id="cd00136">
    <property type="entry name" value="PDZ_canonical"/>
    <property type="match status" value="2"/>
</dbReference>
<feature type="region of interest" description="Disordered" evidence="1">
    <location>
        <begin position="1463"/>
        <end position="1490"/>
    </location>
</feature>
<feature type="domain" description="PDZ" evidence="2">
    <location>
        <begin position="886"/>
        <end position="977"/>
    </location>
</feature>
<feature type="domain" description="PDZ" evidence="2">
    <location>
        <begin position="164"/>
        <end position="249"/>
    </location>
</feature>
<feature type="compositionally biased region" description="Low complexity" evidence="1">
    <location>
        <begin position="1924"/>
        <end position="1935"/>
    </location>
</feature>
<feature type="compositionally biased region" description="Low complexity" evidence="1">
    <location>
        <begin position="1902"/>
        <end position="1915"/>
    </location>
</feature>
<feature type="domain" description="PDZ" evidence="2">
    <location>
        <begin position="2702"/>
        <end position="2784"/>
    </location>
</feature>
<feature type="region of interest" description="Disordered" evidence="1">
    <location>
        <begin position="1618"/>
        <end position="1692"/>
    </location>
</feature>
<comment type="caution">
    <text evidence="3">The sequence shown here is derived from an EMBL/GenBank/DDBJ whole genome shotgun (WGS) entry which is preliminary data.</text>
</comment>
<evidence type="ECO:0000256" key="1">
    <source>
        <dbReference type="SAM" id="MobiDB-lite"/>
    </source>
</evidence>
<feature type="compositionally biased region" description="Basic and acidic residues" evidence="1">
    <location>
        <begin position="1353"/>
        <end position="1368"/>
    </location>
</feature>
<feature type="region of interest" description="Disordered" evidence="1">
    <location>
        <begin position="2233"/>
        <end position="2301"/>
    </location>
</feature>
<feature type="compositionally biased region" description="Low complexity" evidence="1">
    <location>
        <begin position="1955"/>
        <end position="1973"/>
    </location>
</feature>
<feature type="region of interest" description="Disordered" evidence="1">
    <location>
        <begin position="708"/>
        <end position="732"/>
    </location>
</feature>
<feature type="compositionally biased region" description="Basic and acidic residues" evidence="1">
    <location>
        <begin position="708"/>
        <end position="729"/>
    </location>
</feature>
<dbReference type="Proteomes" id="UP000596742">
    <property type="component" value="Unassembled WGS sequence"/>
</dbReference>
<dbReference type="InterPro" id="IPR001478">
    <property type="entry name" value="PDZ"/>
</dbReference>
<gene>
    <name evidence="3" type="ORF">MGAL_10B048500</name>
</gene>
<evidence type="ECO:0000259" key="2">
    <source>
        <dbReference type="PROSITE" id="PS50106"/>
    </source>
</evidence>
<feature type="domain" description="PDZ" evidence="2">
    <location>
        <begin position="2837"/>
        <end position="2908"/>
    </location>
</feature>
<feature type="region of interest" description="Disordered" evidence="1">
    <location>
        <begin position="253"/>
        <end position="275"/>
    </location>
</feature>
<keyword evidence="4" id="KW-1185">Reference proteome</keyword>
<protein>
    <recommendedName>
        <fullName evidence="2">PDZ domain-containing protein</fullName>
    </recommendedName>
</protein>
<evidence type="ECO:0000313" key="3">
    <source>
        <dbReference type="EMBL" id="VDI32858.1"/>
    </source>
</evidence>